<organism evidence="1 2">
    <name type="scientific">Xenoophorus captivus</name>
    <dbReference type="NCBI Taxonomy" id="1517983"/>
    <lineage>
        <taxon>Eukaryota</taxon>
        <taxon>Metazoa</taxon>
        <taxon>Chordata</taxon>
        <taxon>Craniata</taxon>
        <taxon>Vertebrata</taxon>
        <taxon>Euteleostomi</taxon>
        <taxon>Actinopterygii</taxon>
        <taxon>Neopterygii</taxon>
        <taxon>Teleostei</taxon>
        <taxon>Neoteleostei</taxon>
        <taxon>Acanthomorphata</taxon>
        <taxon>Ovalentaria</taxon>
        <taxon>Atherinomorphae</taxon>
        <taxon>Cyprinodontiformes</taxon>
        <taxon>Goodeidae</taxon>
        <taxon>Xenoophorus</taxon>
    </lineage>
</organism>
<evidence type="ECO:0000313" key="1">
    <source>
        <dbReference type="EMBL" id="MEQ2199422.1"/>
    </source>
</evidence>
<keyword evidence="2" id="KW-1185">Reference proteome</keyword>
<gene>
    <name evidence="1" type="ORF">XENOCAPTIV_026292</name>
</gene>
<comment type="caution">
    <text evidence="1">The sequence shown here is derived from an EMBL/GenBank/DDBJ whole genome shotgun (WGS) entry which is preliminary data.</text>
</comment>
<proteinExistence type="predicted"/>
<dbReference type="Proteomes" id="UP001434883">
    <property type="component" value="Unassembled WGS sequence"/>
</dbReference>
<sequence>MWDLETKEVYRVSLLIQNVLFCLCCSPVGVTGSRIQFCLSDTLLWVLLIIEIHRPLHGCDDPALCHHTTSRQQRPLLPLRSSTRSTAQCLAVRLAVVCKDGQLHLFEHFLNGPCKKPLLPSCSVQMSDTKDSPMPIPLLAAALGADPRSVLLAYGSHLQPVMEKVLWLPDYHLLFLPPLQEINMAERHVCLTRDVKTTLSLSVETTVSKVTRLS</sequence>
<dbReference type="EMBL" id="JAHRIN010025273">
    <property type="protein sequence ID" value="MEQ2199422.1"/>
    <property type="molecule type" value="Genomic_DNA"/>
</dbReference>
<name>A0ABV0QVA0_9TELE</name>
<protein>
    <submittedName>
        <fullName evidence="1">Uncharacterized protein</fullName>
    </submittedName>
</protein>
<reference evidence="1 2" key="1">
    <citation type="submission" date="2021-06" db="EMBL/GenBank/DDBJ databases">
        <authorList>
            <person name="Palmer J.M."/>
        </authorList>
    </citation>
    <scope>NUCLEOTIDE SEQUENCE [LARGE SCALE GENOMIC DNA]</scope>
    <source>
        <strain evidence="1 2">XC_2019</strain>
        <tissue evidence="1">Muscle</tissue>
    </source>
</reference>
<accession>A0ABV0QVA0</accession>
<evidence type="ECO:0000313" key="2">
    <source>
        <dbReference type="Proteomes" id="UP001434883"/>
    </source>
</evidence>